<dbReference type="GO" id="GO:0032259">
    <property type="term" value="P:methylation"/>
    <property type="evidence" value="ECO:0007669"/>
    <property type="project" value="UniProtKB-KW"/>
</dbReference>
<evidence type="ECO:0000256" key="7">
    <source>
        <dbReference type="PIRSR" id="PIRSR006487-1"/>
    </source>
</evidence>
<evidence type="ECO:0000256" key="2">
    <source>
        <dbReference type="ARBA" id="ARBA00012616"/>
    </source>
</evidence>
<evidence type="ECO:0000256" key="4">
    <source>
        <dbReference type="ARBA" id="ARBA00022679"/>
    </source>
</evidence>
<dbReference type="EMBL" id="CP018839">
    <property type="protein sequence ID" value="APR05861.1"/>
    <property type="molecule type" value="Genomic_DNA"/>
</dbReference>
<dbReference type="PANTHER" id="PTHR43757">
    <property type="entry name" value="AMINOMETHYLTRANSFERASE"/>
    <property type="match status" value="1"/>
</dbReference>
<dbReference type="InterPro" id="IPR013977">
    <property type="entry name" value="GcvT_C"/>
</dbReference>
<feature type="domain" description="Aminomethyltransferase C-terminal" evidence="9">
    <location>
        <begin position="308"/>
        <end position="386"/>
    </location>
</feature>
<feature type="domain" description="GCVT N-terminal" evidence="8">
    <location>
        <begin position="32"/>
        <end position="279"/>
    </location>
</feature>
<organism evidence="10 11">
    <name type="scientific">Thauera chlorobenzoica</name>
    <dbReference type="NCBI Taxonomy" id="96773"/>
    <lineage>
        <taxon>Bacteria</taxon>
        <taxon>Pseudomonadati</taxon>
        <taxon>Pseudomonadota</taxon>
        <taxon>Betaproteobacteria</taxon>
        <taxon>Rhodocyclales</taxon>
        <taxon>Zoogloeaceae</taxon>
        <taxon>Thauera</taxon>
    </lineage>
</organism>
<dbReference type="Pfam" id="PF01571">
    <property type="entry name" value="GCV_T"/>
    <property type="match status" value="1"/>
</dbReference>
<dbReference type="EC" id="2.1.2.10" evidence="2"/>
<comment type="similarity">
    <text evidence="1">Belongs to the GcvT family.</text>
</comment>
<proteinExistence type="inferred from homology"/>
<dbReference type="GO" id="GO:0008483">
    <property type="term" value="F:transaminase activity"/>
    <property type="evidence" value="ECO:0007669"/>
    <property type="project" value="UniProtKB-KW"/>
</dbReference>
<keyword evidence="3" id="KW-0032">Aminotransferase</keyword>
<sequence>MQAQGTVFTNVLDKGKHMSDTHSDAPLLRTPLYDLHVSLGAKMVPFAGYAMPVQYPSGIIKEHTHTRTQAGLFDVSHMGQVFLVGPEAAAALETLVPVDIIDLPQGMQRYALFTNDTGGVMDDLMVANFGDRLFVVVNAACKAQDIAHMQKHLSGRCKVEVLDDRALLALQGPAAATVLARLAPEVARMVFMNSLTVNLLGVSCYVSRSGYTGEDGYEISVPADKAEALARELLSHPEVAPIGLGARDSLRLEAGLCLYGHDLDVNTSPVESSLLWALSKPRRADGARAGGYPGADVILGHIANGVSRKRVGLRPNARVPVREGAEIIDADGRKVGVVTSGGFGPTLEAPVAMGYVETALAKVGTPLSAMVRGKPVPIEVASTPFVPQRYYRG</sequence>
<evidence type="ECO:0000259" key="9">
    <source>
        <dbReference type="Pfam" id="PF08669"/>
    </source>
</evidence>
<dbReference type="InterPro" id="IPR006223">
    <property type="entry name" value="GcvT"/>
</dbReference>
<dbReference type="NCBIfam" id="NF001567">
    <property type="entry name" value="PRK00389.1"/>
    <property type="match status" value="1"/>
</dbReference>
<accession>A0A1H5YYP7</accession>
<protein>
    <recommendedName>
        <fullName evidence="2">aminomethyltransferase</fullName>
        <ecNumber evidence="2">2.1.2.10</ecNumber>
    </recommendedName>
    <alternativeName>
        <fullName evidence="5">Glycine cleavage system T protein</fullName>
    </alternativeName>
</protein>
<evidence type="ECO:0000256" key="1">
    <source>
        <dbReference type="ARBA" id="ARBA00008609"/>
    </source>
</evidence>
<dbReference type="SUPFAM" id="SSF101790">
    <property type="entry name" value="Aminomethyltransferase beta-barrel domain"/>
    <property type="match status" value="1"/>
</dbReference>
<dbReference type="Gene3D" id="3.30.70.1400">
    <property type="entry name" value="Aminomethyltransferase beta-barrel domains"/>
    <property type="match status" value="1"/>
</dbReference>
<dbReference type="Proteomes" id="UP000185739">
    <property type="component" value="Chromosome"/>
</dbReference>
<dbReference type="NCBIfam" id="TIGR00528">
    <property type="entry name" value="gcvT"/>
    <property type="match status" value="1"/>
</dbReference>
<dbReference type="InterPro" id="IPR006222">
    <property type="entry name" value="GCVT_N"/>
</dbReference>
<evidence type="ECO:0000256" key="5">
    <source>
        <dbReference type="ARBA" id="ARBA00031395"/>
    </source>
</evidence>
<gene>
    <name evidence="10" type="ORF">Tchl_3048</name>
</gene>
<dbReference type="Gene3D" id="2.40.30.110">
    <property type="entry name" value="Aminomethyltransferase beta-barrel domains"/>
    <property type="match status" value="1"/>
</dbReference>
<reference evidence="10 11" key="1">
    <citation type="submission" date="2016-12" db="EMBL/GenBank/DDBJ databases">
        <title>Complete genome sequence of Thauera chlorobenzoica, a Betaproteobacterium degrading haloaromatics anaerobically to CO2 and halides.</title>
        <authorList>
            <person name="Goris T."/>
            <person name="Mergelsberg M."/>
            <person name="Boll M."/>
        </authorList>
    </citation>
    <scope>NUCLEOTIDE SEQUENCE [LARGE SCALE GENOMIC DNA]</scope>
    <source>
        <strain evidence="10 11">3CB1</strain>
    </source>
</reference>
<dbReference type="KEGG" id="tcl:Tchl_3048"/>
<evidence type="ECO:0000313" key="11">
    <source>
        <dbReference type="Proteomes" id="UP000185739"/>
    </source>
</evidence>
<evidence type="ECO:0000256" key="3">
    <source>
        <dbReference type="ARBA" id="ARBA00022576"/>
    </source>
</evidence>
<keyword evidence="10" id="KW-0489">Methyltransferase</keyword>
<dbReference type="GO" id="GO:0008168">
    <property type="term" value="F:methyltransferase activity"/>
    <property type="evidence" value="ECO:0007669"/>
    <property type="project" value="UniProtKB-KW"/>
</dbReference>
<dbReference type="Gene3D" id="4.10.1250.10">
    <property type="entry name" value="Aminomethyltransferase fragment"/>
    <property type="match status" value="1"/>
</dbReference>
<dbReference type="InterPro" id="IPR029043">
    <property type="entry name" value="GcvT/YgfZ_C"/>
</dbReference>
<dbReference type="NCBIfam" id="NF010093">
    <property type="entry name" value="PRK13579.1"/>
    <property type="match status" value="1"/>
</dbReference>
<feature type="binding site" evidence="7">
    <location>
        <position position="218"/>
    </location>
    <ligand>
        <name>substrate</name>
    </ligand>
</feature>
<name>A0A1H5YYP7_9RHOO</name>
<dbReference type="GO" id="GO:0006546">
    <property type="term" value="P:glycine catabolic process"/>
    <property type="evidence" value="ECO:0007669"/>
    <property type="project" value="InterPro"/>
</dbReference>
<dbReference type="STRING" id="96773.Tchl_3048"/>
<dbReference type="GO" id="GO:0005960">
    <property type="term" value="C:glycine cleavage complex"/>
    <property type="evidence" value="ECO:0007669"/>
    <property type="project" value="InterPro"/>
</dbReference>
<comment type="catalytic activity">
    <reaction evidence="6">
        <text>N(6)-[(R)-S(8)-aminomethyldihydrolipoyl]-L-lysyl-[protein] + (6S)-5,6,7,8-tetrahydrofolate = N(6)-[(R)-dihydrolipoyl]-L-lysyl-[protein] + (6R)-5,10-methylene-5,6,7,8-tetrahydrofolate + NH4(+)</text>
        <dbReference type="Rhea" id="RHEA:16945"/>
        <dbReference type="Rhea" id="RHEA-COMP:10475"/>
        <dbReference type="Rhea" id="RHEA-COMP:10492"/>
        <dbReference type="ChEBI" id="CHEBI:15636"/>
        <dbReference type="ChEBI" id="CHEBI:28938"/>
        <dbReference type="ChEBI" id="CHEBI:57453"/>
        <dbReference type="ChEBI" id="CHEBI:83100"/>
        <dbReference type="ChEBI" id="CHEBI:83143"/>
        <dbReference type="EC" id="2.1.2.10"/>
    </reaction>
</comment>
<dbReference type="FunFam" id="3.30.70.1400:FF:000001">
    <property type="entry name" value="Aminomethyltransferase"/>
    <property type="match status" value="1"/>
</dbReference>
<keyword evidence="4 10" id="KW-0808">Transferase</keyword>
<evidence type="ECO:0000259" key="8">
    <source>
        <dbReference type="Pfam" id="PF01571"/>
    </source>
</evidence>
<dbReference type="InterPro" id="IPR028896">
    <property type="entry name" value="GcvT/YgfZ/DmdA"/>
</dbReference>
<dbReference type="AlphaFoldDB" id="A0A1H5YYP7"/>
<evidence type="ECO:0000256" key="6">
    <source>
        <dbReference type="ARBA" id="ARBA00047665"/>
    </source>
</evidence>
<dbReference type="Gene3D" id="3.30.1360.120">
    <property type="entry name" value="Probable tRNA modification gtpase trme, domain 1"/>
    <property type="match status" value="1"/>
</dbReference>
<dbReference type="PANTHER" id="PTHR43757:SF2">
    <property type="entry name" value="AMINOMETHYLTRANSFERASE, MITOCHONDRIAL"/>
    <property type="match status" value="1"/>
</dbReference>
<dbReference type="Pfam" id="PF08669">
    <property type="entry name" value="GCV_T_C"/>
    <property type="match status" value="1"/>
</dbReference>
<dbReference type="InterPro" id="IPR027266">
    <property type="entry name" value="TrmE/GcvT-like"/>
</dbReference>
<dbReference type="SUPFAM" id="SSF103025">
    <property type="entry name" value="Folate-binding domain"/>
    <property type="match status" value="1"/>
</dbReference>
<keyword evidence="11" id="KW-1185">Reference proteome</keyword>
<dbReference type="GO" id="GO:0004047">
    <property type="term" value="F:aminomethyltransferase activity"/>
    <property type="evidence" value="ECO:0007669"/>
    <property type="project" value="UniProtKB-EC"/>
</dbReference>
<evidence type="ECO:0000313" key="10">
    <source>
        <dbReference type="EMBL" id="APR05861.1"/>
    </source>
</evidence>
<dbReference type="PIRSF" id="PIRSF006487">
    <property type="entry name" value="GcvT"/>
    <property type="match status" value="1"/>
</dbReference>